<evidence type="ECO:0000256" key="2">
    <source>
        <dbReference type="ARBA" id="ARBA00008835"/>
    </source>
</evidence>
<dbReference type="GO" id="GO:0005886">
    <property type="term" value="C:plasma membrane"/>
    <property type="evidence" value="ECO:0007669"/>
    <property type="project" value="UniProtKB-SubCell"/>
</dbReference>
<dbReference type="Proteomes" id="UP000280417">
    <property type="component" value="Unassembled WGS sequence"/>
</dbReference>
<evidence type="ECO:0000313" key="7">
    <source>
        <dbReference type="EMBL" id="RLE15313.1"/>
    </source>
</evidence>
<evidence type="ECO:0000256" key="5">
    <source>
        <dbReference type="ARBA" id="ARBA00022989"/>
    </source>
</evidence>
<keyword evidence="3" id="KW-1003">Cell membrane</keyword>
<dbReference type="EMBL" id="QMQA01000009">
    <property type="protein sequence ID" value="RLE15313.1"/>
    <property type="molecule type" value="Genomic_DNA"/>
</dbReference>
<dbReference type="InterPro" id="IPR042193">
    <property type="entry name" value="FHIPEP_3"/>
</dbReference>
<comment type="similarity">
    <text evidence="2">Belongs to the FHIPEP (flagella/HR/invasion proteins export pore) family.</text>
</comment>
<keyword evidence="5" id="KW-1133">Transmembrane helix</keyword>
<evidence type="ECO:0000256" key="3">
    <source>
        <dbReference type="ARBA" id="ARBA00022475"/>
    </source>
</evidence>
<name>A0A662DLZ2_UNCAE</name>
<keyword evidence="4" id="KW-0812">Transmembrane</keyword>
<evidence type="ECO:0000256" key="1">
    <source>
        <dbReference type="ARBA" id="ARBA00004651"/>
    </source>
</evidence>
<dbReference type="AlphaFoldDB" id="A0A662DLZ2"/>
<keyword evidence="6" id="KW-0472">Membrane</keyword>
<evidence type="ECO:0000256" key="4">
    <source>
        <dbReference type="ARBA" id="ARBA00022692"/>
    </source>
</evidence>
<dbReference type="InterPro" id="IPR001712">
    <property type="entry name" value="T3SS_FHIPEP"/>
</dbReference>
<dbReference type="Gene3D" id="3.40.30.60">
    <property type="entry name" value="FHIPEP family, domain 1"/>
    <property type="match status" value="1"/>
</dbReference>
<dbReference type="InterPro" id="IPR042194">
    <property type="entry name" value="FHIPEP_1"/>
</dbReference>
<evidence type="ECO:0008006" key="9">
    <source>
        <dbReference type="Google" id="ProtNLM"/>
    </source>
</evidence>
<dbReference type="InterPro" id="IPR042196">
    <property type="entry name" value="FHIPEP_4"/>
</dbReference>
<dbReference type="Gene3D" id="3.40.50.12790">
    <property type="entry name" value="FHIPEP family, domain 4"/>
    <property type="match status" value="1"/>
</dbReference>
<proteinExistence type="inferred from homology"/>
<comment type="caution">
    <text evidence="7">The sequence shown here is derived from an EMBL/GenBank/DDBJ whole genome shotgun (WGS) entry which is preliminary data.</text>
</comment>
<comment type="subcellular location">
    <subcellularLocation>
        <location evidence="1">Cell membrane</location>
        <topology evidence="1">Multi-pass membrane protein</topology>
    </subcellularLocation>
</comment>
<protein>
    <recommendedName>
        <fullName evidence="9">EscV/YscV/HrcV family type III secretion system export apparatus protein</fullName>
    </recommendedName>
</protein>
<dbReference type="GO" id="GO:0009306">
    <property type="term" value="P:protein secretion"/>
    <property type="evidence" value="ECO:0007669"/>
    <property type="project" value="InterPro"/>
</dbReference>
<gene>
    <name evidence="7" type="ORF">DRJ04_00725</name>
</gene>
<organism evidence="7 8">
    <name type="scientific">Aerophobetes bacterium</name>
    <dbReference type="NCBI Taxonomy" id="2030807"/>
    <lineage>
        <taxon>Bacteria</taxon>
        <taxon>Candidatus Aerophobota</taxon>
    </lineage>
</organism>
<evidence type="ECO:0000313" key="8">
    <source>
        <dbReference type="Proteomes" id="UP000280417"/>
    </source>
</evidence>
<sequence length="264" mass="30147">MVRHYLAMDTGMVEKPLKGIKTKDPAFGLPAIWIKEEEREEAEKAGYTVASASSVFITHLTEVIRLHAHELLGRQEVKNLLDNIQQDYPAVVDELVPNLLNLGEVQKVLQNLLREKVSIRDLLTILETLADWATQTKNIDILTEYVRQGLARSISKQYQNEKGEIWVITLDPKLEQEISQAIEHKERNSYIHLEPSTIQRIIDKLTPLVKKATSLQKEPVVLCSPAIRIFFKRVVERFIPSLVVLSYNEIVPEVKIKTIGVIQV</sequence>
<dbReference type="Pfam" id="PF00771">
    <property type="entry name" value="FHIPEP"/>
    <property type="match status" value="1"/>
</dbReference>
<dbReference type="GO" id="GO:0044780">
    <property type="term" value="P:bacterial-type flagellum assembly"/>
    <property type="evidence" value="ECO:0007669"/>
    <property type="project" value="TreeGrafter"/>
</dbReference>
<dbReference type="PANTHER" id="PTHR30161:SF1">
    <property type="entry name" value="FLAGELLAR BIOSYNTHESIS PROTEIN FLHA-RELATED"/>
    <property type="match status" value="1"/>
</dbReference>
<dbReference type="Gene3D" id="1.10.8.540">
    <property type="entry name" value="FHIPEP family, domain 3"/>
    <property type="match status" value="1"/>
</dbReference>
<evidence type="ECO:0000256" key="6">
    <source>
        <dbReference type="ARBA" id="ARBA00023136"/>
    </source>
</evidence>
<accession>A0A662DLZ2</accession>
<dbReference type="PANTHER" id="PTHR30161">
    <property type="entry name" value="FLAGELLAR EXPORT PROTEIN, MEMBRANE FLHA SUBUNIT-RELATED"/>
    <property type="match status" value="1"/>
</dbReference>
<reference evidence="7 8" key="1">
    <citation type="submission" date="2018-06" db="EMBL/GenBank/DDBJ databases">
        <title>Extensive metabolic versatility and redundancy in microbially diverse, dynamic hydrothermal sediments.</title>
        <authorList>
            <person name="Dombrowski N."/>
            <person name="Teske A."/>
            <person name="Baker B.J."/>
        </authorList>
    </citation>
    <scope>NUCLEOTIDE SEQUENCE [LARGE SCALE GENOMIC DNA]</scope>
    <source>
        <strain evidence="7">B3_G15</strain>
    </source>
</reference>